<dbReference type="SMART" id="SM00731">
    <property type="entry name" value="SprT"/>
    <property type="match status" value="1"/>
</dbReference>
<feature type="domain" description="SprT-like" evidence="3">
    <location>
        <begin position="30"/>
        <end position="190"/>
    </location>
</feature>
<dbReference type="Pfam" id="PF10263">
    <property type="entry name" value="SprT-like"/>
    <property type="match status" value="1"/>
</dbReference>
<reference evidence="4 5" key="1">
    <citation type="submission" date="2024-04" db="EMBL/GenBank/DDBJ databases">
        <title>genome sequences of Mucor flavus KT1a and Helicostylum pulchrum KT1b strains isolated from the surface of a dry-aged beef.</title>
        <authorList>
            <person name="Toyotome T."/>
            <person name="Hosono M."/>
            <person name="Torimaru M."/>
            <person name="Fukuda K."/>
            <person name="Mikami N."/>
        </authorList>
    </citation>
    <scope>NUCLEOTIDE SEQUENCE [LARGE SCALE GENOMIC DNA]</scope>
    <source>
        <strain evidence="4 5">KT1a</strain>
    </source>
</reference>
<name>A0ABP9YUF4_9FUNG</name>
<dbReference type="InterPro" id="IPR055220">
    <property type="entry name" value="SPRTN_ZBD"/>
</dbReference>
<dbReference type="PANTHER" id="PTHR21220">
    <property type="entry name" value="DNA-DEPENDENT METALLOPROTEASE SPRTN"/>
    <property type="match status" value="1"/>
</dbReference>
<accession>A0ABP9YUF4</accession>
<dbReference type="Pfam" id="PF22934">
    <property type="entry name" value="SPRTN_ZBD"/>
    <property type="match status" value="1"/>
</dbReference>
<dbReference type="InterPro" id="IPR044245">
    <property type="entry name" value="Spartan"/>
</dbReference>
<evidence type="ECO:0000313" key="5">
    <source>
        <dbReference type="Proteomes" id="UP001473302"/>
    </source>
</evidence>
<keyword evidence="2" id="KW-0539">Nucleus</keyword>
<protein>
    <recommendedName>
        <fullName evidence="3">SprT-like domain-containing protein</fullName>
    </recommendedName>
</protein>
<comment type="subcellular location">
    <subcellularLocation>
        <location evidence="1">Nucleus</location>
    </subcellularLocation>
</comment>
<organism evidence="4 5">
    <name type="scientific">Mucor flavus</name>
    <dbReference type="NCBI Taxonomy" id="439312"/>
    <lineage>
        <taxon>Eukaryota</taxon>
        <taxon>Fungi</taxon>
        <taxon>Fungi incertae sedis</taxon>
        <taxon>Mucoromycota</taxon>
        <taxon>Mucoromycotina</taxon>
        <taxon>Mucoromycetes</taxon>
        <taxon>Mucorales</taxon>
        <taxon>Mucorineae</taxon>
        <taxon>Mucoraceae</taxon>
        <taxon>Mucor</taxon>
    </lineage>
</organism>
<dbReference type="EMBL" id="BAABUK010000007">
    <property type="protein sequence ID" value="GAA5810484.1"/>
    <property type="molecule type" value="Genomic_DNA"/>
</dbReference>
<gene>
    <name evidence="4" type="ORF">MFLAVUS_003905</name>
</gene>
<evidence type="ECO:0000259" key="3">
    <source>
        <dbReference type="SMART" id="SM00731"/>
    </source>
</evidence>
<dbReference type="InterPro" id="IPR006640">
    <property type="entry name" value="SprT-like_domain"/>
</dbReference>
<comment type="caution">
    <text evidence="4">The sequence shown here is derived from an EMBL/GenBank/DDBJ whole genome shotgun (WGS) entry which is preliminary data.</text>
</comment>
<dbReference type="Proteomes" id="UP001473302">
    <property type="component" value="Unassembled WGS sequence"/>
</dbReference>
<keyword evidence="5" id="KW-1185">Reference proteome</keyword>
<dbReference type="PANTHER" id="PTHR21220:SF0">
    <property type="entry name" value="DNA-DEPENDENT METALLOPROTEASE SPRTN"/>
    <property type="match status" value="1"/>
</dbReference>
<proteinExistence type="predicted"/>
<evidence type="ECO:0000313" key="4">
    <source>
        <dbReference type="EMBL" id="GAA5810484.1"/>
    </source>
</evidence>
<sequence>MYSSVWSFMTNKDREAYSDEVFARMLQEQEKLEYVDDQELADQLQQQCVMDLIWDEETPDVHQLFLYFNQKYFDSKLDIVEHEMIHAFLFIIREEESANGEPVKSDGHGPRFLEEAKRINDATGFNISIYHSFHDELYYYLPHVWQCNGICNTEPPYFGSARHSTDRPPGPADNWYKNHQLTCGGTYKKVASPTNKRKVQSTNILYQDITAPKKMKL</sequence>
<evidence type="ECO:0000256" key="2">
    <source>
        <dbReference type="ARBA" id="ARBA00023242"/>
    </source>
</evidence>
<evidence type="ECO:0000256" key="1">
    <source>
        <dbReference type="ARBA" id="ARBA00004123"/>
    </source>
</evidence>